<dbReference type="Gene3D" id="2.60.40.1120">
    <property type="entry name" value="Carboxypeptidase-like, regulatory domain"/>
    <property type="match status" value="1"/>
</dbReference>
<accession>A0A644X405</accession>
<evidence type="ECO:0000313" key="2">
    <source>
        <dbReference type="EMBL" id="MPM10687.1"/>
    </source>
</evidence>
<dbReference type="Gene3D" id="2.130.10.10">
    <property type="entry name" value="YVTN repeat-like/Quinoprotein amine dehydrogenase"/>
    <property type="match status" value="1"/>
</dbReference>
<comment type="caution">
    <text evidence="2">The sequence shown here is derived from an EMBL/GenBank/DDBJ whole genome shotgun (WGS) entry which is preliminary data.</text>
</comment>
<sequence length="1413" mass="145792">MKKNFNRWISLALVFLLLLSLLPGGAAALSETVTVKIIGEDSVVLNTSVDMDSVGDYTTSGGEGKNALDAVIQATLDHGFSADSNTITYNPDYGSYSLEKIAGVAPTGVDYLGTLASSASGTLDSLALSAHPLTAGDTYTVYYVKGSAGYVYQTYASFAADSVSGAAGSVIPLEVTTVGYDDSYNACASGLSGAIIYASGGAFAAACPIAVTDAGGKAYLVFSQAGDYTLSLSSDYTFARCTVHVAGDSVTLYDVSVQVTDGTDGIDGASLTLTDSSGAPHSPYGIGTEGTYTYRLPAGTYTYRASADEFVPADGSFAVSGETGQTVTLTPMSGYAVSILPGNPSLETVTVKNSTGTIKSPVSVYGGEYLYDLVNGDYTYTVSRIGYHSGFASFTVSGAEQTITAAALTDEAAEEAEWPAFRDFNDNIASGSHLTAQGSWQAEEAWKTSLGSLGAWGTLSVSNLVLHDGYLYAATEHGLSKLVSSTGELIATSPLSEDTGYATQIACGDGKIFVTTSAGVDAFDPLTMELLWSAPISAYGDYMPSTPILYDGSHTIYVGDFGDGNYTLGTYGGYSAIDTAAGTGKWILYGGETDARYWAGAVIAGNYLVFGSDSGSLTSVGIDTTDISFGCLTAVADTLSVTGKIRSSIAWDGNYFYFTTSSGYLYKVTIDSGTGSLAVADCRQFASSSTSTPAVYGGRIYVGANDGIYVLDADDLSQICCEATDGAVQSSALVTTAYGDTVYAYFTVNSPRGEIIAVADDGTSVSCDTLCTPSVAQYSNASLIADSAGTLYYANDSGYVFAIADTGETKTDKAKITVSVTPSSAFDSATYATSYPSVTVKNKSGTVVSTASSGVYYLAAGSYSYKVSLTGYKTATGSFTVSASDLSAGAKTVSVTLSSSSGSASGQLTVSVTVTGENNEVWADVDLVSLSEDATVWDAVKKVLTANSLDYEAESSSLGVYVASVNGLAEFDRGANSGWKYSVNGKAPGVSIGSYPLSDGDEVVLYYISDYTAESGFTSSAPATATETELAAALNASSGLAEATLSGSNLTAFLDGLEQAGDEAGSEALLSITLPDGAEGWSLCLPKSTIDALEETKNTSLCIETGLVRLTIDPEALNQIGAFAGSGGITVSAAGLDSSTLSGEARKLIGCRPAYQLSIASGNNELTQFGSGKIEIQIPYTPGKDEDQNAIVACYLDSSESAEAVRGGYRAETGAVDFTVSHFSAYAVGYRKVTFADVADGAWYSGAVTFCSARGITGGTGDGAFRPDGILTRGECIVMLLRAYEIEPLDNPADNFNDAGNAYYSSYLASAKKLGISSSTGNNAFAPEREITRQEMLTMLYRALDVLGELPATEGKGTVSNFSDAGEISDYARAAVGAFVESGAVAGSGGRLEPSGYATRAQMAQILCRLLSL</sequence>
<dbReference type="InterPro" id="IPR011047">
    <property type="entry name" value="Quinoprotein_ADH-like_sf"/>
</dbReference>
<dbReference type="Pfam" id="PF00395">
    <property type="entry name" value="SLH"/>
    <property type="match status" value="3"/>
</dbReference>
<evidence type="ECO:0000259" key="1">
    <source>
        <dbReference type="PROSITE" id="PS51272"/>
    </source>
</evidence>
<feature type="domain" description="SLH" evidence="1">
    <location>
        <begin position="1295"/>
        <end position="1354"/>
    </location>
</feature>
<feature type="domain" description="SLH" evidence="1">
    <location>
        <begin position="1359"/>
        <end position="1413"/>
    </location>
</feature>
<reference evidence="2" key="1">
    <citation type="submission" date="2019-08" db="EMBL/GenBank/DDBJ databases">
        <authorList>
            <person name="Kucharzyk K."/>
            <person name="Murdoch R.W."/>
            <person name="Higgins S."/>
            <person name="Loffler F."/>
        </authorList>
    </citation>
    <scope>NUCLEOTIDE SEQUENCE</scope>
</reference>
<dbReference type="InterPro" id="IPR027954">
    <property type="entry name" value="Transcobalamin-like_C"/>
</dbReference>
<proteinExistence type="predicted"/>
<dbReference type="EMBL" id="VSSQ01001728">
    <property type="protein sequence ID" value="MPM10687.1"/>
    <property type="molecule type" value="Genomic_DNA"/>
</dbReference>
<dbReference type="SUPFAM" id="SSF50998">
    <property type="entry name" value="Quinoprotein alcohol dehydrogenase-like"/>
    <property type="match status" value="1"/>
</dbReference>
<organism evidence="2">
    <name type="scientific">bioreactor metagenome</name>
    <dbReference type="NCBI Taxonomy" id="1076179"/>
    <lineage>
        <taxon>unclassified sequences</taxon>
        <taxon>metagenomes</taxon>
        <taxon>ecological metagenomes</taxon>
    </lineage>
</organism>
<dbReference type="Pfam" id="PF14478">
    <property type="entry name" value="DUF4430"/>
    <property type="match status" value="1"/>
</dbReference>
<dbReference type="PROSITE" id="PS51272">
    <property type="entry name" value="SLH"/>
    <property type="match status" value="3"/>
</dbReference>
<feature type="domain" description="SLH" evidence="1">
    <location>
        <begin position="1231"/>
        <end position="1294"/>
    </location>
</feature>
<dbReference type="InterPro" id="IPR015943">
    <property type="entry name" value="WD40/YVTN_repeat-like_dom_sf"/>
</dbReference>
<gene>
    <name evidence="2" type="ORF">SDC9_57021</name>
</gene>
<dbReference type="Gene3D" id="2.170.130.30">
    <property type="match status" value="1"/>
</dbReference>
<dbReference type="InterPro" id="IPR001119">
    <property type="entry name" value="SLH_dom"/>
</dbReference>
<protein>
    <recommendedName>
        <fullName evidence="1">SLH domain-containing protein</fullName>
    </recommendedName>
</protein>
<name>A0A644X405_9ZZZZ</name>
<dbReference type="Gene3D" id="2.40.10.480">
    <property type="match status" value="1"/>
</dbReference>